<organism evidence="3 4">
    <name type="scientific">Dokdonella soli</name>
    <dbReference type="NCBI Taxonomy" id="529810"/>
    <lineage>
        <taxon>Bacteria</taxon>
        <taxon>Pseudomonadati</taxon>
        <taxon>Pseudomonadota</taxon>
        <taxon>Gammaproteobacteria</taxon>
        <taxon>Lysobacterales</taxon>
        <taxon>Rhodanobacteraceae</taxon>
        <taxon>Dokdonella</taxon>
    </lineage>
</organism>
<evidence type="ECO:0000313" key="3">
    <source>
        <dbReference type="EMBL" id="GAA0712655.1"/>
    </source>
</evidence>
<dbReference type="Pfam" id="PF02604">
    <property type="entry name" value="PhdYeFM_antitox"/>
    <property type="match status" value="1"/>
</dbReference>
<dbReference type="InterPro" id="IPR036165">
    <property type="entry name" value="YefM-like_sf"/>
</dbReference>
<dbReference type="SUPFAM" id="SSF143120">
    <property type="entry name" value="YefM-like"/>
    <property type="match status" value="1"/>
</dbReference>
<dbReference type="RefSeq" id="WP_343789018.1">
    <property type="nucleotide sequence ID" value="NZ_BAAAEU010000006.1"/>
</dbReference>
<reference evidence="4" key="1">
    <citation type="journal article" date="2019" name="Int. J. Syst. Evol. Microbiol.">
        <title>The Global Catalogue of Microorganisms (GCM) 10K type strain sequencing project: providing services to taxonomists for standard genome sequencing and annotation.</title>
        <authorList>
            <consortium name="The Broad Institute Genomics Platform"/>
            <consortium name="The Broad Institute Genome Sequencing Center for Infectious Disease"/>
            <person name="Wu L."/>
            <person name="Ma J."/>
        </authorList>
    </citation>
    <scope>NUCLEOTIDE SEQUENCE [LARGE SCALE GENOMIC DNA]</scope>
    <source>
        <strain evidence="4">JCM 15421</strain>
    </source>
</reference>
<sequence>METVNIHEAKTQLSRLVDKAAKGESFVIAKAGKPLVKVTALEAPTGGQIRRLGFMAGQIVVPDDFDRMGEAEIAQLFGSDA</sequence>
<dbReference type="InterPro" id="IPR051416">
    <property type="entry name" value="phD-YefM_TA_antitoxins"/>
</dbReference>
<proteinExistence type="inferred from homology"/>
<keyword evidence="4" id="KW-1185">Reference proteome</keyword>
<dbReference type="Proteomes" id="UP001501523">
    <property type="component" value="Unassembled WGS sequence"/>
</dbReference>
<comment type="caution">
    <text evidence="3">The sequence shown here is derived from an EMBL/GenBank/DDBJ whole genome shotgun (WGS) entry which is preliminary data.</text>
</comment>
<accession>A0ABP3TM91</accession>
<name>A0ABP3TM91_9GAMM</name>
<gene>
    <name evidence="3" type="ORF">GCM10009105_15430</name>
</gene>
<evidence type="ECO:0000256" key="2">
    <source>
        <dbReference type="RuleBase" id="RU362080"/>
    </source>
</evidence>
<dbReference type="Gene3D" id="3.40.1620.10">
    <property type="entry name" value="YefM-like domain"/>
    <property type="match status" value="1"/>
</dbReference>
<comment type="similarity">
    <text evidence="1 2">Belongs to the phD/YefM antitoxin family.</text>
</comment>
<dbReference type="InterPro" id="IPR006442">
    <property type="entry name" value="Antitoxin_Phd/YefM"/>
</dbReference>
<dbReference type="PANTHER" id="PTHR35377">
    <property type="entry name" value="ANTITOXIN VAPB49-RELATED-RELATED"/>
    <property type="match status" value="1"/>
</dbReference>
<dbReference type="PANTHER" id="PTHR35377:SF4">
    <property type="entry name" value="PREVENT-HOST-DEATH FAMILY PROTEIN"/>
    <property type="match status" value="1"/>
</dbReference>
<comment type="function">
    <text evidence="2">Antitoxin component of a type II toxin-antitoxin (TA) system.</text>
</comment>
<evidence type="ECO:0000313" key="4">
    <source>
        <dbReference type="Proteomes" id="UP001501523"/>
    </source>
</evidence>
<dbReference type="NCBIfam" id="TIGR01552">
    <property type="entry name" value="phd_fam"/>
    <property type="match status" value="1"/>
</dbReference>
<evidence type="ECO:0000256" key="1">
    <source>
        <dbReference type="ARBA" id="ARBA00009981"/>
    </source>
</evidence>
<protein>
    <recommendedName>
        <fullName evidence="2">Antitoxin</fullName>
    </recommendedName>
</protein>
<dbReference type="EMBL" id="BAAAEU010000006">
    <property type="protein sequence ID" value="GAA0712655.1"/>
    <property type="molecule type" value="Genomic_DNA"/>
</dbReference>